<accession>A0A5N7BZ18</accession>
<dbReference type="Proteomes" id="UP000326877">
    <property type="component" value="Unassembled WGS sequence"/>
</dbReference>
<organism evidence="1">
    <name type="scientific">Petromyces alliaceus</name>
    <name type="common">Aspergillus alliaceus</name>
    <dbReference type="NCBI Taxonomy" id="209559"/>
    <lineage>
        <taxon>Eukaryota</taxon>
        <taxon>Fungi</taxon>
        <taxon>Dikarya</taxon>
        <taxon>Ascomycota</taxon>
        <taxon>Pezizomycotina</taxon>
        <taxon>Eurotiomycetes</taxon>
        <taxon>Eurotiomycetidae</taxon>
        <taxon>Eurotiales</taxon>
        <taxon>Aspergillaceae</taxon>
        <taxon>Aspergillus</taxon>
        <taxon>Aspergillus subgen. Circumdati</taxon>
    </lineage>
</organism>
<dbReference type="AlphaFoldDB" id="A0A5N7BZ18"/>
<name>A0A5N7BZ18_PETAA</name>
<gene>
    <name evidence="1" type="ORF">BDV23DRAFT_161919</name>
</gene>
<dbReference type="EMBL" id="ML735299">
    <property type="protein sequence ID" value="KAE8387091.1"/>
    <property type="molecule type" value="Genomic_DNA"/>
</dbReference>
<proteinExistence type="predicted"/>
<evidence type="ECO:0000313" key="1">
    <source>
        <dbReference type="EMBL" id="KAE8387091.1"/>
    </source>
</evidence>
<sequence>MDCDADCPNKKPSQLDSEAKKYKIEEIDFAWSARKGWSSKTETGLRSAVSGAAYYVAHEPAGTYQFCSSAYSTDGTVAHIGFNFYGDKYAPDIPPAC</sequence>
<protein>
    <submittedName>
        <fullName evidence="1">Uncharacterized protein</fullName>
    </submittedName>
</protein>
<reference evidence="1" key="1">
    <citation type="submission" date="2019-04" db="EMBL/GenBank/DDBJ databases">
        <title>Friends and foes A comparative genomics studyof 23 Aspergillus species from section Flavi.</title>
        <authorList>
            <consortium name="DOE Joint Genome Institute"/>
            <person name="Kjaerbolling I."/>
            <person name="Vesth T."/>
            <person name="Frisvad J.C."/>
            <person name="Nybo J.L."/>
            <person name="Theobald S."/>
            <person name="Kildgaard S."/>
            <person name="Isbrandt T."/>
            <person name="Kuo A."/>
            <person name="Sato A."/>
            <person name="Lyhne E.K."/>
            <person name="Kogle M.E."/>
            <person name="Wiebenga A."/>
            <person name="Kun R.S."/>
            <person name="Lubbers R.J."/>
            <person name="Makela M.R."/>
            <person name="Barry K."/>
            <person name="Chovatia M."/>
            <person name="Clum A."/>
            <person name="Daum C."/>
            <person name="Haridas S."/>
            <person name="He G."/>
            <person name="LaButti K."/>
            <person name="Lipzen A."/>
            <person name="Mondo S."/>
            <person name="Riley R."/>
            <person name="Salamov A."/>
            <person name="Simmons B.A."/>
            <person name="Magnuson J.K."/>
            <person name="Henrissat B."/>
            <person name="Mortensen U.H."/>
            <person name="Larsen T.O."/>
            <person name="Devries R.P."/>
            <person name="Grigoriev I.V."/>
            <person name="Machida M."/>
            <person name="Baker S.E."/>
            <person name="Andersen M.R."/>
        </authorList>
    </citation>
    <scope>NUCLEOTIDE SEQUENCE [LARGE SCALE GENOMIC DNA]</scope>
    <source>
        <strain evidence="1">IBT 14317</strain>
    </source>
</reference>
<dbReference type="OrthoDB" id="4524345at2759"/>